<comment type="caution">
    <text evidence="8">The sequence shown here is derived from an EMBL/GenBank/DDBJ whole genome shotgun (WGS) entry which is preliminary data.</text>
</comment>
<dbReference type="PANTHER" id="PTHR11761:SF8">
    <property type="entry name" value="LARGE RIBOSOMAL SUBUNIT PROTEIN UL14"/>
    <property type="match status" value="1"/>
</dbReference>
<dbReference type="OrthoDB" id="23569at2157"/>
<dbReference type="SMART" id="SM01374">
    <property type="entry name" value="Ribosomal_L14"/>
    <property type="match status" value="1"/>
</dbReference>
<dbReference type="NCBIfam" id="NF006344">
    <property type="entry name" value="PRK08571.1"/>
    <property type="match status" value="1"/>
</dbReference>
<dbReference type="CDD" id="cd00337">
    <property type="entry name" value="Ribosomal_uL14"/>
    <property type="match status" value="1"/>
</dbReference>
<evidence type="ECO:0000256" key="1">
    <source>
        <dbReference type="ARBA" id="ARBA00010745"/>
    </source>
</evidence>
<gene>
    <name evidence="6" type="primary">rpl14</name>
    <name evidence="8" type="ORF">ANME2D_00364</name>
</gene>
<dbReference type="RefSeq" id="WP_048088617.1">
    <property type="nucleotide sequence ID" value="NZ_JMIY01000001.1"/>
</dbReference>
<reference evidence="8 9" key="1">
    <citation type="journal article" date="2013" name="Nature">
        <title>Anaerobic oxidation of methane coupled to nitrate reduction in a novel archaeal lineage.</title>
        <authorList>
            <person name="Haroon M.F."/>
            <person name="Hu S."/>
            <person name="Shi Y."/>
            <person name="Imelfort M."/>
            <person name="Keller J."/>
            <person name="Hugenholtz P."/>
            <person name="Yuan Z."/>
            <person name="Tyson G.W."/>
        </authorList>
    </citation>
    <scope>NUCLEOTIDE SEQUENCE [LARGE SCALE GENOMIC DNA]</scope>
    <source>
        <strain evidence="8 9">ANME-2d</strain>
    </source>
</reference>
<dbReference type="PATRIC" id="fig|1392998.3.peg.724"/>
<dbReference type="InterPro" id="IPR019971">
    <property type="entry name" value="Ribosomal_uL14_arc"/>
</dbReference>
<evidence type="ECO:0000256" key="4">
    <source>
        <dbReference type="ARBA" id="ARBA00022980"/>
    </source>
</evidence>
<dbReference type="InterPro" id="IPR019972">
    <property type="entry name" value="Ribosomal_uL14_CS"/>
</dbReference>
<organism evidence="8 9">
    <name type="scientific">Candidatus Methanoperedens nitratireducens</name>
    <dbReference type="NCBI Taxonomy" id="1392998"/>
    <lineage>
        <taxon>Archaea</taxon>
        <taxon>Methanobacteriati</taxon>
        <taxon>Methanobacteriota</taxon>
        <taxon>Stenosarchaea group</taxon>
        <taxon>Methanomicrobia</taxon>
        <taxon>Methanosarcinales</taxon>
        <taxon>ANME-2 cluster</taxon>
        <taxon>Candidatus Methanoperedentaceae</taxon>
        <taxon>Candidatus Methanoperedens</taxon>
    </lineage>
</organism>
<keyword evidence="5 6" id="KW-0687">Ribonucleoprotein</keyword>
<dbReference type="GO" id="GO:0003735">
    <property type="term" value="F:structural constituent of ribosome"/>
    <property type="evidence" value="ECO:0007669"/>
    <property type="project" value="InterPro"/>
</dbReference>
<keyword evidence="9" id="KW-1185">Reference proteome</keyword>
<dbReference type="HAMAP" id="MF_01367">
    <property type="entry name" value="Ribosomal_uL14"/>
    <property type="match status" value="1"/>
</dbReference>
<accession>A0A062V9T4</accession>
<evidence type="ECO:0000313" key="9">
    <source>
        <dbReference type="Proteomes" id="UP000027153"/>
    </source>
</evidence>
<dbReference type="FunFam" id="2.40.150.20:FF:000007">
    <property type="entry name" value="50S ribosomal protein L14"/>
    <property type="match status" value="1"/>
</dbReference>
<comment type="similarity">
    <text evidence="1 6 7">Belongs to the universal ribosomal protein uL14 family.</text>
</comment>
<keyword evidence="3 6" id="KW-0694">RNA-binding</keyword>
<dbReference type="Gene3D" id="2.40.150.20">
    <property type="entry name" value="Ribosomal protein L14"/>
    <property type="match status" value="1"/>
</dbReference>
<name>A0A062V9T4_9EURY</name>
<dbReference type="PANTHER" id="PTHR11761">
    <property type="entry name" value="50S/60S RIBOSOMAL PROTEIN L14/L23"/>
    <property type="match status" value="1"/>
</dbReference>
<dbReference type="InterPro" id="IPR000218">
    <property type="entry name" value="Ribosomal_uL14"/>
</dbReference>
<dbReference type="PROSITE" id="PS00049">
    <property type="entry name" value="RIBOSOMAL_L14"/>
    <property type="match status" value="1"/>
</dbReference>
<comment type="subunit">
    <text evidence="6">Part of the 50S ribosomal subunit. Forms a cluster with proteins L3 and L24e, part of which may contact the 16S rRNA in 2 intersubunit bridges.</text>
</comment>
<dbReference type="Proteomes" id="UP000027153">
    <property type="component" value="Unassembled WGS sequence"/>
</dbReference>
<keyword evidence="2 6" id="KW-0699">rRNA-binding</keyword>
<dbReference type="NCBIfam" id="TIGR03673">
    <property type="entry name" value="uL14_arch"/>
    <property type="match status" value="1"/>
</dbReference>
<proteinExistence type="inferred from homology"/>
<dbReference type="SUPFAM" id="SSF50193">
    <property type="entry name" value="Ribosomal protein L14"/>
    <property type="match status" value="1"/>
</dbReference>
<comment type="function">
    <text evidence="6">Binds to 23S rRNA. Forms part of two intersubunit bridges in the 70S ribosome.</text>
</comment>
<protein>
    <recommendedName>
        <fullName evidence="6">Large ribosomal subunit protein uL14</fullName>
    </recommendedName>
</protein>
<evidence type="ECO:0000256" key="6">
    <source>
        <dbReference type="HAMAP-Rule" id="MF_01367"/>
    </source>
</evidence>
<keyword evidence="4 6" id="KW-0689">Ribosomal protein</keyword>
<dbReference type="InterPro" id="IPR036853">
    <property type="entry name" value="Ribosomal_uL14_sf"/>
</dbReference>
<dbReference type="GO" id="GO:0006412">
    <property type="term" value="P:translation"/>
    <property type="evidence" value="ECO:0007669"/>
    <property type="project" value="UniProtKB-UniRule"/>
</dbReference>
<dbReference type="GO" id="GO:0070180">
    <property type="term" value="F:large ribosomal subunit rRNA binding"/>
    <property type="evidence" value="ECO:0007669"/>
    <property type="project" value="TreeGrafter"/>
</dbReference>
<evidence type="ECO:0000256" key="2">
    <source>
        <dbReference type="ARBA" id="ARBA00022730"/>
    </source>
</evidence>
<evidence type="ECO:0000313" key="8">
    <source>
        <dbReference type="EMBL" id="KCZ73298.1"/>
    </source>
</evidence>
<evidence type="ECO:0000256" key="3">
    <source>
        <dbReference type="ARBA" id="ARBA00022884"/>
    </source>
</evidence>
<evidence type="ECO:0000256" key="7">
    <source>
        <dbReference type="RuleBase" id="RU003949"/>
    </source>
</evidence>
<sequence>MRGMKAKIPRSINAAARMECADNTGARVVEVISVLKYRGVKNRQPRAGVGDTLIVSVKKGTPEMRKQMFKAVIVRQKKEFRRPDGLRVSFEDNACVIVDDEGVPKGTEIKGPVAREAAERYTKIASAASIIV</sequence>
<dbReference type="Pfam" id="PF00238">
    <property type="entry name" value="Ribosomal_L14"/>
    <property type="match status" value="1"/>
</dbReference>
<dbReference type="EMBL" id="JMIY01000001">
    <property type="protein sequence ID" value="KCZ73298.1"/>
    <property type="molecule type" value="Genomic_DNA"/>
</dbReference>
<dbReference type="GO" id="GO:0022625">
    <property type="term" value="C:cytosolic large ribosomal subunit"/>
    <property type="evidence" value="ECO:0007669"/>
    <property type="project" value="TreeGrafter"/>
</dbReference>
<dbReference type="AlphaFoldDB" id="A0A062V9T4"/>
<evidence type="ECO:0000256" key="5">
    <source>
        <dbReference type="ARBA" id="ARBA00023274"/>
    </source>
</evidence>